<dbReference type="Gene3D" id="3.40.50.1820">
    <property type="entry name" value="alpha/beta hydrolase"/>
    <property type="match status" value="1"/>
</dbReference>
<accession>A0A2K9NEQ5</accession>
<dbReference type="SUPFAM" id="SSF53474">
    <property type="entry name" value="alpha/beta-Hydrolases"/>
    <property type="match status" value="1"/>
</dbReference>
<gene>
    <name evidence="1" type="ORF">C0V82_01230</name>
</gene>
<dbReference type="KEGG" id="ncb:C0V82_01230"/>
<dbReference type="AlphaFoldDB" id="A0A2K9NEQ5"/>
<keyword evidence="2" id="KW-1185">Reference proteome</keyword>
<dbReference type="OrthoDB" id="217645at2"/>
<proteinExistence type="predicted"/>
<evidence type="ECO:0000313" key="1">
    <source>
        <dbReference type="EMBL" id="AUN31579.1"/>
    </source>
</evidence>
<evidence type="ECO:0000313" key="2">
    <source>
        <dbReference type="Proteomes" id="UP000234752"/>
    </source>
</evidence>
<protein>
    <recommendedName>
        <fullName evidence="3">Alpha/beta hydrolase</fullName>
    </recommendedName>
</protein>
<name>A0A2K9NEQ5_9PROT</name>
<dbReference type="InterPro" id="IPR029058">
    <property type="entry name" value="AB_hydrolase_fold"/>
</dbReference>
<organism evidence="1 2">
    <name type="scientific">Niveispirillum cyanobacteriorum</name>
    <dbReference type="NCBI Taxonomy" id="1612173"/>
    <lineage>
        <taxon>Bacteria</taxon>
        <taxon>Pseudomonadati</taxon>
        <taxon>Pseudomonadota</taxon>
        <taxon>Alphaproteobacteria</taxon>
        <taxon>Rhodospirillales</taxon>
        <taxon>Azospirillaceae</taxon>
        <taxon>Niveispirillum</taxon>
    </lineage>
</organism>
<evidence type="ECO:0008006" key="3">
    <source>
        <dbReference type="Google" id="ProtNLM"/>
    </source>
</evidence>
<sequence length="267" mass="28186">MEADASLPTHTLYRPGNLSAVTGKLPIVAWGNGGCADIGNAFKTFLTELAAQGYLVLAGGPINQALESGASMRDLPRTQNNTDQMFRSIDWAIAENGRKGSPYFGRLDTKKIAVMGQSCGGLQAIAAGGDKRVSTVVVLNSGIIRGGIPNPDGTIRQPAGVVPATEPDLHKLHTPVLYLIGGPKDQAYKSAETDFDAIQGLPVFNGNLDVGHGGTWREAGGGAMGSAVIDWLNWHLKNIDKASATFTGSDCTLCKDPKWTVKKKNMP</sequence>
<reference evidence="1 2" key="1">
    <citation type="submission" date="2017-12" db="EMBL/GenBank/DDBJ databases">
        <title>Genomes of bacteria within cyanobacterial aggregates.</title>
        <authorList>
            <person name="Cai H."/>
        </authorList>
    </citation>
    <scope>NUCLEOTIDE SEQUENCE [LARGE SCALE GENOMIC DNA]</scope>
    <source>
        <strain evidence="1 2">TH16</strain>
    </source>
</reference>
<dbReference type="Proteomes" id="UP000234752">
    <property type="component" value="Chromosome eg_1"/>
</dbReference>
<dbReference type="EMBL" id="CP025611">
    <property type="protein sequence ID" value="AUN31579.1"/>
    <property type="molecule type" value="Genomic_DNA"/>
</dbReference>